<protein>
    <submittedName>
        <fullName evidence="6">Colicin V production protein</fullName>
    </submittedName>
</protein>
<dbReference type="HOGENOM" id="CLU_092720_4_1_0"/>
<dbReference type="RefSeq" id="WP_013580780.1">
    <property type="nucleotide sequence ID" value="NC_015064.1"/>
</dbReference>
<dbReference type="AlphaFoldDB" id="E8X5B7"/>
<keyword evidence="4 5" id="KW-0472">Membrane</keyword>
<dbReference type="TCDB" id="9.B.160.1.7">
    <property type="family name" value="the colicin v production (cvpa) family"/>
</dbReference>
<keyword evidence="2 5" id="KW-0812">Transmembrane</keyword>
<evidence type="ECO:0000313" key="6">
    <source>
        <dbReference type="EMBL" id="ADW69464.1"/>
    </source>
</evidence>
<reference evidence="7" key="1">
    <citation type="submission" date="2011-01" db="EMBL/GenBank/DDBJ databases">
        <title>Complete sequence of chromosome of Acidobacterium sp. MP5ACTX9.</title>
        <authorList>
            <consortium name="US DOE Joint Genome Institute"/>
            <person name="Lucas S."/>
            <person name="Copeland A."/>
            <person name="Lapidus A."/>
            <person name="Cheng J.-F."/>
            <person name="Goodwin L."/>
            <person name="Pitluck S."/>
            <person name="Teshima H."/>
            <person name="Detter J.C."/>
            <person name="Han C."/>
            <person name="Tapia R."/>
            <person name="Land M."/>
            <person name="Hauser L."/>
            <person name="Kyrpides N."/>
            <person name="Ivanova N."/>
            <person name="Ovchinnikova G."/>
            <person name="Pagani I."/>
            <person name="Rawat S.R."/>
            <person name="Mannisto M."/>
            <person name="Haggblom M.M."/>
            <person name="Woyke T."/>
        </authorList>
    </citation>
    <scope>NUCLEOTIDE SEQUENCE [LARGE SCALE GENOMIC DNA]</scope>
    <source>
        <strain evidence="7">MP5ACTX9</strain>
    </source>
</reference>
<dbReference type="OrthoDB" id="117314at2"/>
<proteinExistence type="predicted"/>
<keyword evidence="3 5" id="KW-1133">Transmembrane helix</keyword>
<dbReference type="STRING" id="1198114.AciX9_2428"/>
<dbReference type="InterPro" id="IPR003825">
    <property type="entry name" value="Colicin-V_CvpA"/>
</dbReference>
<feature type="transmembrane region" description="Helical" evidence="5">
    <location>
        <begin position="12"/>
        <end position="29"/>
    </location>
</feature>
<feature type="transmembrane region" description="Helical" evidence="5">
    <location>
        <begin position="72"/>
        <end position="93"/>
    </location>
</feature>
<evidence type="ECO:0000256" key="3">
    <source>
        <dbReference type="ARBA" id="ARBA00022989"/>
    </source>
</evidence>
<comment type="subcellular location">
    <subcellularLocation>
        <location evidence="1">Membrane</location>
        <topology evidence="1">Multi-pass membrane protein</topology>
    </subcellularLocation>
</comment>
<dbReference type="GO" id="GO:0016020">
    <property type="term" value="C:membrane"/>
    <property type="evidence" value="ECO:0007669"/>
    <property type="project" value="UniProtKB-SubCell"/>
</dbReference>
<dbReference type="Pfam" id="PF02674">
    <property type="entry name" value="Colicin_V"/>
    <property type="match status" value="1"/>
</dbReference>
<dbReference type="KEGG" id="acm:AciX9_2428"/>
<evidence type="ECO:0000256" key="2">
    <source>
        <dbReference type="ARBA" id="ARBA00022692"/>
    </source>
</evidence>
<feature type="transmembrane region" description="Helical" evidence="5">
    <location>
        <begin position="36"/>
        <end position="60"/>
    </location>
</feature>
<keyword evidence="7" id="KW-1185">Reference proteome</keyword>
<feature type="transmembrane region" description="Helical" evidence="5">
    <location>
        <begin position="105"/>
        <end position="132"/>
    </location>
</feature>
<dbReference type="PANTHER" id="PTHR36926">
    <property type="entry name" value="COLICIN V PRODUCTION PROTEIN"/>
    <property type="match status" value="1"/>
</dbReference>
<name>E8X5B7_GRATM</name>
<organism evidence="7">
    <name type="scientific">Granulicella tundricola (strain ATCC BAA-1859 / DSM 23138 / MP5ACTX9)</name>
    <dbReference type="NCBI Taxonomy" id="1198114"/>
    <lineage>
        <taxon>Bacteria</taxon>
        <taxon>Pseudomonadati</taxon>
        <taxon>Acidobacteriota</taxon>
        <taxon>Terriglobia</taxon>
        <taxon>Terriglobales</taxon>
        <taxon>Acidobacteriaceae</taxon>
        <taxon>Granulicella</taxon>
    </lineage>
</organism>
<dbReference type="InterPro" id="IPR052719">
    <property type="entry name" value="CvpA-like"/>
</dbReference>
<evidence type="ECO:0000256" key="4">
    <source>
        <dbReference type="ARBA" id="ARBA00023136"/>
    </source>
</evidence>
<evidence type="ECO:0000256" key="1">
    <source>
        <dbReference type="ARBA" id="ARBA00004141"/>
    </source>
</evidence>
<evidence type="ECO:0000313" key="7">
    <source>
        <dbReference type="Proteomes" id="UP000000343"/>
    </source>
</evidence>
<dbReference type="PANTHER" id="PTHR36926:SF1">
    <property type="entry name" value="COLICIN V PRODUCTION PROTEIN"/>
    <property type="match status" value="1"/>
</dbReference>
<dbReference type="GO" id="GO:0009403">
    <property type="term" value="P:toxin biosynthetic process"/>
    <property type="evidence" value="ECO:0007669"/>
    <property type="project" value="InterPro"/>
</dbReference>
<dbReference type="Proteomes" id="UP000000343">
    <property type="component" value="Chromosome"/>
</dbReference>
<dbReference type="eggNOG" id="COG1286">
    <property type="taxonomic scope" value="Bacteria"/>
</dbReference>
<gene>
    <name evidence="6" type="ordered locus">AciX9_2428</name>
</gene>
<dbReference type="PaxDb" id="1198114-AciX9_2428"/>
<evidence type="ECO:0000256" key="5">
    <source>
        <dbReference type="SAM" id="Phobius"/>
    </source>
</evidence>
<accession>E8X5B7</accession>
<sequence length="192" mass="21132">MQLPPTTSYNPFDWFLVVILVISTIAAFMRGLIRSLLSLVGFILAIVVASWNYLSFASYLGRWILNFTVAEIIAYLTILIVITIAFSMLANLLRKTASAVGLGFLDRLLGAAFGVLRGFLAGVAAMMAIAAFSPNSEWVKNSQLTPYFLEGAHAVSFVVPPRFEQQIAQGATHLLQQTPDLLKSHPRKNDRD</sequence>
<dbReference type="EMBL" id="CP002480">
    <property type="protein sequence ID" value="ADW69464.1"/>
    <property type="molecule type" value="Genomic_DNA"/>
</dbReference>